<dbReference type="PANTHER" id="PTHR12658:SF0">
    <property type="entry name" value="TUBULIN-SPECIFIC CHAPERONE D"/>
    <property type="match status" value="1"/>
</dbReference>
<feature type="domain" description="Tubulin-folding cofactor D C-terminal" evidence="3">
    <location>
        <begin position="1112"/>
        <end position="1299"/>
    </location>
</feature>
<proteinExistence type="predicted"/>
<dbReference type="Pfam" id="PF12612">
    <property type="entry name" value="TFCD_C"/>
    <property type="match status" value="1"/>
</dbReference>
<name>A0ABD3PMV1_9STRA</name>
<evidence type="ECO:0000256" key="2">
    <source>
        <dbReference type="SAM" id="MobiDB-lite"/>
    </source>
</evidence>
<feature type="compositionally biased region" description="Low complexity" evidence="2">
    <location>
        <begin position="30"/>
        <end position="41"/>
    </location>
</feature>
<dbReference type="SUPFAM" id="SSF48371">
    <property type="entry name" value="ARM repeat"/>
    <property type="match status" value="1"/>
</dbReference>
<evidence type="ECO:0000313" key="5">
    <source>
        <dbReference type="EMBL" id="KAL3788656.1"/>
    </source>
</evidence>
<organism evidence="5 6">
    <name type="scientific">Stephanodiscus triporus</name>
    <dbReference type="NCBI Taxonomy" id="2934178"/>
    <lineage>
        <taxon>Eukaryota</taxon>
        <taxon>Sar</taxon>
        <taxon>Stramenopiles</taxon>
        <taxon>Ochrophyta</taxon>
        <taxon>Bacillariophyta</taxon>
        <taxon>Coscinodiscophyceae</taxon>
        <taxon>Thalassiosirophycidae</taxon>
        <taxon>Stephanodiscales</taxon>
        <taxon>Stephanodiscaceae</taxon>
        <taxon>Stephanodiscus</taxon>
    </lineage>
</organism>
<dbReference type="Proteomes" id="UP001530315">
    <property type="component" value="Unassembled WGS sequence"/>
</dbReference>
<dbReference type="InterPro" id="IPR033162">
    <property type="entry name" value="TBCD"/>
</dbReference>
<feature type="compositionally biased region" description="Pro residues" evidence="2">
    <location>
        <begin position="42"/>
        <end position="58"/>
    </location>
</feature>
<dbReference type="InterPro" id="IPR011989">
    <property type="entry name" value="ARM-like"/>
</dbReference>
<feature type="compositionally biased region" description="Acidic residues" evidence="2">
    <location>
        <begin position="117"/>
        <end position="127"/>
    </location>
</feature>
<evidence type="ECO:0000313" key="6">
    <source>
        <dbReference type="Proteomes" id="UP001530315"/>
    </source>
</evidence>
<feature type="region of interest" description="Disordered" evidence="2">
    <location>
        <begin position="113"/>
        <end position="136"/>
    </location>
</feature>
<feature type="region of interest" description="Disordered" evidence="2">
    <location>
        <begin position="262"/>
        <end position="289"/>
    </location>
</feature>
<evidence type="ECO:0000256" key="1">
    <source>
        <dbReference type="ARBA" id="ARBA00023186"/>
    </source>
</evidence>
<dbReference type="PANTHER" id="PTHR12658">
    <property type="entry name" value="BETA-TUBULIN COFACTOR D"/>
    <property type="match status" value="1"/>
</dbReference>
<dbReference type="Pfam" id="PF23579">
    <property type="entry name" value="ARM_TBCD"/>
    <property type="match status" value="1"/>
</dbReference>
<comment type="caution">
    <text evidence="5">The sequence shown here is derived from an EMBL/GenBank/DDBJ whole genome shotgun (WGS) entry which is preliminary data.</text>
</comment>
<dbReference type="Gene3D" id="1.25.10.10">
    <property type="entry name" value="Leucine-rich Repeat Variant"/>
    <property type="match status" value="2"/>
</dbReference>
<evidence type="ECO:0008006" key="7">
    <source>
        <dbReference type="Google" id="ProtNLM"/>
    </source>
</evidence>
<dbReference type="Pfam" id="PF25767">
    <property type="entry name" value="ARM_TBCD_2nd"/>
    <property type="match status" value="1"/>
</dbReference>
<feature type="region of interest" description="Disordered" evidence="2">
    <location>
        <begin position="1414"/>
        <end position="1436"/>
    </location>
</feature>
<feature type="domain" description="Tubulin-folding cofactor D ARM repeats" evidence="4">
    <location>
        <begin position="441"/>
        <end position="688"/>
    </location>
</feature>
<feature type="region of interest" description="Disordered" evidence="2">
    <location>
        <begin position="478"/>
        <end position="508"/>
    </location>
</feature>
<accession>A0ABD3PMV1</accession>
<sequence length="1436" mass="157792">MTTSTATSEVNLFAEREEAFDMIRIISSSSSSSSLSSYGGTSPPPPPPPSSLSPPPSHPATITPDAALSRLRAILDRYLECPALLDPCLEGMVARLSSPSRIIVRDLFLRLSSSSSSDDDDDDDDDGGAGKEGDDIPEKLDALMHQLSAIYAISKVRGRKHVQRLMPHEAADVEPVLSVLRWFGWLDGGRGDGRASGSGSKNNDAGGAAKIPRAISRFRTRLRIDDEERAEAKVWESLHSLLTWLGIISLVPFDLNTIDSSMGRRNLPPPGVVDDDKKDDDDDDKTAKTPTTATLVRSILVTSASHLEDYGATREAASACLASLLSRPDLERSELEGFVIWSAGIVRLFRYGRRRDDGRGGAGIEKIASSFAPSTLLLPMPDGPPSIFLVMGVLQTLATVFKTGHRCNLLSSRRRLRGIEVLWEESILLSEDGDAGGSIMLRKLLAKLFARVGCAHLPPRIATWRYRRGRRSLVENLRSAGTTASSGDGYDAIPDDGRGRSSPNQDDDLFRIPDQVEDAMDRLLRSLTDPATIVRWSAAKGIGRLAERLPAVCADDVLDAILLLCSDPERDKAWHGACLALAELARRGLLLPARLGEVAPIVAQAIGYDVRRGQHSVGTHVRDASCYVCWAFARAYAPSVLRPYVEDLSVALVLTSLFDREVNCRRAASAAFQESVGRQGADNFKHGIAILTTADYYSLGNRANSFLNLALDIAKFEEYQTPIIRHLADVKLVHWDIEIRSLASKSLSCISKLNPRFASTEVLPKLLHQCFHDDLLVRHGSLIGVAETVLAFGEANLVKHGELLNSETLDLIAELVPSIEKARLYRGRGGEIMRSAACRMIECISLAGVPLTVKQQVRLLDSVDACLVHPKEDIQKSAARALDALLTKYFPVSSKGPSLRLQNRVVDKYISIVQTEDNPAATRGFSLALGHLPAKLLAPSCEVLDSVLSCLCNASRKESLVGGEGDAETRRNAIMSLVKVCTIVGINTNETHFSEGESFPIYRLRRNQTDRVFGSLLAAMEDYNFDRRGDVGSWSRIAAMDGLEAITKLSIEASTSFPHSSGRGSNYSPEDVVVPSLKKRLDLLTEDKPANFQRSSRTKNDNTFFDEQLCCSILSALLKQLGEKLDVVRCKAGECLERLLTNDSPRLPFVPNRNMLFLALNLHEPNTNWSDPAQTFPLLMKAAFIDEFTEPILSGIVISVGGLTESVCKSSSASLFEWIRALRAAKSTPKILRMGEVFLGLFRQYEKNGRVLLPLLSTLDKLLSHEYIDELLCAKSGAFRSNLMGCLAKEARGCSDIKRLLAMVGVSLALLQPNHETMSIMRREILPFVMTMLLNPYPRVRRYTAEQLYVKLAEDGDIMFDGNECIDEANQLLLTTIWHEEQDPRGHLSVCRNRIADLLGIVLTEEERNVRIRNGGASRSAPKDEFESYSSLVNNA</sequence>
<dbReference type="EMBL" id="JALLAZ020000719">
    <property type="protein sequence ID" value="KAL3788656.1"/>
    <property type="molecule type" value="Genomic_DNA"/>
</dbReference>
<feature type="region of interest" description="Disordered" evidence="2">
    <location>
        <begin position="30"/>
        <end position="63"/>
    </location>
</feature>
<gene>
    <name evidence="5" type="ORF">ACHAW5_008013</name>
</gene>
<reference evidence="5 6" key="1">
    <citation type="submission" date="2024-10" db="EMBL/GenBank/DDBJ databases">
        <title>Updated reference genomes for cyclostephanoid diatoms.</title>
        <authorList>
            <person name="Roberts W.R."/>
            <person name="Alverson A.J."/>
        </authorList>
    </citation>
    <scope>NUCLEOTIDE SEQUENCE [LARGE SCALE GENOMIC DNA]</scope>
    <source>
        <strain evidence="5 6">AJA276-08</strain>
    </source>
</reference>
<dbReference type="InterPro" id="IPR022577">
    <property type="entry name" value="TBCD_C"/>
</dbReference>
<keyword evidence="1" id="KW-0143">Chaperone</keyword>
<evidence type="ECO:0000259" key="4">
    <source>
        <dbReference type="Pfam" id="PF25767"/>
    </source>
</evidence>
<evidence type="ECO:0000259" key="3">
    <source>
        <dbReference type="Pfam" id="PF12612"/>
    </source>
</evidence>
<protein>
    <recommendedName>
        <fullName evidence="7">Tubulin-specific chaperone D</fullName>
    </recommendedName>
</protein>
<dbReference type="InterPro" id="IPR016024">
    <property type="entry name" value="ARM-type_fold"/>
</dbReference>
<keyword evidence="6" id="KW-1185">Reference proteome</keyword>
<dbReference type="InterPro" id="IPR058033">
    <property type="entry name" value="ARM_TBCD_2nd"/>
</dbReference>